<keyword evidence="2" id="KW-0378">Hydrolase</keyword>
<protein>
    <submittedName>
        <fullName evidence="2">ATP-dependent DNA helicase RecG</fullName>
    </submittedName>
</protein>
<dbReference type="InterPro" id="IPR038475">
    <property type="entry name" value="RecG_C_sf"/>
</dbReference>
<evidence type="ECO:0000313" key="2">
    <source>
        <dbReference type="EMBL" id="PZN70745.1"/>
    </source>
</evidence>
<proteinExistence type="predicted"/>
<keyword evidence="2" id="KW-0067">ATP-binding</keyword>
<dbReference type="Pfam" id="PF04326">
    <property type="entry name" value="SLFN_AlbA_2"/>
    <property type="match status" value="1"/>
</dbReference>
<reference evidence="2 3" key="1">
    <citation type="journal article" date="2018" name="Aquat. Microb. Ecol.">
        <title>Gammaproteobacterial methanotrophs dominate.</title>
        <authorList>
            <person name="Rissanen A.J."/>
            <person name="Saarenheimo J."/>
            <person name="Tiirola M."/>
            <person name="Peura S."/>
            <person name="Aalto S.L."/>
            <person name="Karvinen A."/>
            <person name="Nykanen H."/>
        </authorList>
    </citation>
    <scope>NUCLEOTIDE SEQUENCE [LARGE SCALE GENOMIC DNA]</scope>
    <source>
        <strain evidence="2">AMbin10</strain>
    </source>
</reference>
<gene>
    <name evidence="2" type="ORF">DM484_28005</name>
</gene>
<dbReference type="Proteomes" id="UP000249396">
    <property type="component" value="Unassembled WGS sequence"/>
</dbReference>
<dbReference type="InterPro" id="IPR038461">
    <property type="entry name" value="Schlafen_AlbA_2_dom_sf"/>
</dbReference>
<dbReference type="Gene3D" id="3.30.565.60">
    <property type="match status" value="1"/>
</dbReference>
<sequence>METLELITVLTQGEDSQHQFKKNMTNAESLAAEMVAFSNGSGGKILVGVDDDGSITGLTKEDIQRLNQLISNVASQNVRPAVNPTTQNILTDSGLILVIDVPAGINKPYQDNSGVFWVKNGADKRKATAREEIQRLFQSSSLVHADETPLSGMTIADLDMGFFQDFFLRRYGHSLDSQDVPLTQIIQNMNLGRNGDLNIAAVLLFGINPSAKLPMFIVKAGCFPGNSLATEHYIDSRDIKGRMADLFQQTMSFILANIRQIQGDQPVNSIGMSEIPRISLEEIVVNALVHRDYFISAPIRVFVFSDRVEVISPGHLPNNLTVENIKAGNSNARNPILASFANQILPYRGYGSGILRAIQAYPDIDFIDDKNGNTFKVVFKRRQDIEL</sequence>
<dbReference type="Gene3D" id="3.30.950.30">
    <property type="entry name" value="Schlafen, AAA domain"/>
    <property type="match status" value="1"/>
</dbReference>
<dbReference type="PANTHER" id="PTHR30595:SF6">
    <property type="entry name" value="SCHLAFEN ALBA-2 DOMAIN-CONTAINING PROTEIN"/>
    <property type="match status" value="1"/>
</dbReference>
<dbReference type="InterPro" id="IPR007421">
    <property type="entry name" value="Schlafen_AlbA_2_dom"/>
</dbReference>
<dbReference type="EMBL" id="QJPH01000544">
    <property type="protein sequence ID" value="PZN70745.1"/>
    <property type="molecule type" value="Genomic_DNA"/>
</dbReference>
<accession>A0A2W4QEM3</accession>
<dbReference type="PANTHER" id="PTHR30595">
    <property type="entry name" value="GLPR-RELATED TRANSCRIPTIONAL REPRESSOR"/>
    <property type="match status" value="1"/>
</dbReference>
<dbReference type="AlphaFoldDB" id="A0A2W4QEM3"/>
<evidence type="ECO:0000313" key="3">
    <source>
        <dbReference type="Proteomes" id="UP000249396"/>
    </source>
</evidence>
<keyword evidence="2" id="KW-0347">Helicase</keyword>
<comment type="caution">
    <text evidence="2">The sequence shown here is derived from an EMBL/GenBank/DDBJ whole genome shotgun (WGS) entry which is preliminary data.</text>
</comment>
<organism evidence="2 3">
    <name type="scientific">Candidatus Methylumidiphilus alinenensis</name>
    <dbReference type="NCBI Taxonomy" id="2202197"/>
    <lineage>
        <taxon>Bacteria</taxon>
        <taxon>Pseudomonadati</taxon>
        <taxon>Pseudomonadota</taxon>
        <taxon>Gammaproteobacteria</taxon>
        <taxon>Methylococcales</taxon>
        <taxon>Candidatus Methylumidiphilus</taxon>
    </lineage>
</organism>
<dbReference type="Pfam" id="PF13749">
    <property type="entry name" value="HATPase_c_4"/>
    <property type="match status" value="1"/>
</dbReference>
<dbReference type="GO" id="GO:0004386">
    <property type="term" value="F:helicase activity"/>
    <property type="evidence" value="ECO:0007669"/>
    <property type="project" value="UniProtKB-KW"/>
</dbReference>
<name>A0A2W4QEM3_9GAMM</name>
<evidence type="ECO:0000259" key="1">
    <source>
        <dbReference type="Pfam" id="PF04326"/>
    </source>
</evidence>
<keyword evidence="2" id="KW-0547">Nucleotide-binding</keyword>
<feature type="domain" description="Schlafen AlbA-2" evidence="1">
    <location>
        <begin position="14"/>
        <end position="127"/>
    </location>
</feature>